<proteinExistence type="predicted"/>
<protein>
    <submittedName>
        <fullName evidence="1">Uncharacterized protein</fullName>
    </submittedName>
</protein>
<name>A0A9W7W5X9_9PEZI</name>
<sequence>MKRHVAPYASYLPRSPIMKLSANAWYMQCCSSKYILIGYRAGETPASAGVMAAGDGLLGGFGVALPPLLTGLFAI</sequence>
<accession>A0A9W7W5X9</accession>
<comment type="caution">
    <text evidence="1">The sequence shown here is derived from an EMBL/GenBank/DDBJ whole genome shotgun (WGS) entry which is preliminary data.</text>
</comment>
<organism evidence="1 2">
    <name type="scientific">Teratosphaeria destructans</name>
    <dbReference type="NCBI Taxonomy" id="418781"/>
    <lineage>
        <taxon>Eukaryota</taxon>
        <taxon>Fungi</taxon>
        <taxon>Dikarya</taxon>
        <taxon>Ascomycota</taxon>
        <taxon>Pezizomycotina</taxon>
        <taxon>Dothideomycetes</taxon>
        <taxon>Dothideomycetidae</taxon>
        <taxon>Mycosphaerellales</taxon>
        <taxon>Teratosphaeriaceae</taxon>
        <taxon>Teratosphaeria</taxon>
    </lineage>
</organism>
<gene>
    <name evidence="1" type="ORF">Tdes44962_MAKER01507</name>
</gene>
<evidence type="ECO:0000313" key="2">
    <source>
        <dbReference type="Proteomes" id="UP001138500"/>
    </source>
</evidence>
<reference evidence="1 2" key="2">
    <citation type="journal article" date="2021" name="Curr. Genet.">
        <title>Genetic response to nitrogen starvation in the aggressive Eucalyptus foliar pathogen Teratosphaeria destructans.</title>
        <authorList>
            <person name="Havenga M."/>
            <person name="Wingfield B.D."/>
            <person name="Wingfield M.J."/>
            <person name="Dreyer L.L."/>
            <person name="Roets F."/>
            <person name="Aylward J."/>
        </authorList>
    </citation>
    <scope>NUCLEOTIDE SEQUENCE [LARGE SCALE GENOMIC DNA]</scope>
    <source>
        <strain evidence="1">CMW44962</strain>
    </source>
</reference>
<dbReference type="Proteomes" id="UP001138500">
    <property type="component" value="Unassembled WGS sequence"/>
</dbReference>
<keyword evidence="2" id="KW-1185">Reference proteome</keyword>
<dbReference type="EMBL" id="RIBY02000335">
    <property type="protein sequence ID" value="KAH9844473.1"/>
    <property type="molecule type" value="Genomic_DNA"/>
</dbReference>
<evidence type="ECO:0000313" key="1">
    <source>
        <dbReference type="EMBL" id="KAH9844473.1"/>
    </source>
</evidence>
<dbReference type="AlphaFoldDB" id="A0A9W7W5X9"/>
<reference evidence="1 2" key="1">
    <citation type="journal article" date="2018" name="IMA Fungus">
        <title>IMA Genome-F 10: Nine draft genome sequences of Claviceps purpurea s.lat., including C. arundinis, C. humidiphila, and C. cf. spartinae, pseudomolecules for the pitch canker pathogen Fusarium circinatum, draft genome of Davidsoniella eucalypti, Grosmannia galeiformis, Quambalaria eucalypti, and Teratosphaeria destructans.</title>
        <authorList>
            <person name="Wingfield B.D."/>
            <person name="Liu M."/>
            <person name="Nguyen H.D."/>
            <person name="Lane F.A."/>
            <person name="Morgan S.W."/>
            <person name="De Vos L."/>
            <person name="Wilken P.M."/>
            <person name="Duong T.A."/>
            <person name="Aylward J."/>
            <person name="Coetzee M.P."/>
            <person name="Dadej K."/>
            <person name="De Beer Z.W."/>
            <person name="Findlay W."/>
            <person name="Havenga M."/>
            <person name="Kolarik M."/>
            <person name="Menzies J.G."/>
            <person name="Naidoo K."/>
            <person name="Pochopski O."/>
            <person name="Shoukouhi P."/>
            <person name="Santana Q.C."/>
            <person name="Seifert K.A."/>
            <person name="Soal N."/>
            <person name="Steenkamp E.T."/>
            <person name="Tatham C.T."/>
            <person name="van der Nest M.A."/>
            <person name="Wingfield M.J."/>
        </authorList>
    </citation>
    <scope>NUCLEOTIDE SEQUENCE [LARGE SCALE GENOMIC DNA]</scope>
    <source>
        <strain evidence="1">CMW44962</strain>
    </source>
</reference>